<accession>A0ABR6W5E1</accession>
<protein>
    <recommendedName>
        <fullName evidence="4">DUF3592 domain-containing protein</fullName>
    </recommendedName>
</protein>
<feature type="transmembrane region" description="Helical" evidence="1">
    <location>
        <begin position="313"/>
        <end position="333"/>
    </location>
</feature>
<dbReference type="RefSeq" id="WP_186737543.1">
    <property type="nucleotide sequence ID" value="NZ_VFIA01000011.1"/>
</dbReference>
<evidence type="ECO:0000313" key="2">
    <source>
        <dbReference type="EMBL" id="MBC3791760.1"/>
    </source>
</evidence>
<evidence type="ECO:0008006" key="4">
    <source>
        <dbReference type="Google" id="ProtNLM"/>
    </source>
</evidence>
<evidence type="ECO:0000313" key="3">
    <source>
        <dbReference type="Proteomes" id="UP000700732"/>
    </source>
</evidence>
<feature type="transmembrane region" description="Helical" evidence="1">
    <location>
        <begin position="47"/>
        <end position="64"/>
    </location>
</feature>
<sequence>MVGVHEEVYRIKAAYLYGRWGIMALLLLSSLVIPYKIATDGQAYPDLNLLLTCYSIAGFLWIVAPFDSWTVTAYIETTSDGFWLKKLGQKARWHPYSAIMAYNERPNSTRMESFDELTLYLTDAWFVLRSNEYRDYADLKDLFTQYGKAGQHQNVITVPERNLIRWLIGATALIILINIVFGFLAHNDTDSTPAHLVTIRDGVSQAKEIRNKGRLKGVTISLITYPNFSFYLSRREYTDSLAYLVWAVDMGQPIELTIRESELRRKLSQTEPLTFGDKYSDFRMVDVFAAQQTTRFHIESQSPVYEPKRTNPILRTMLLGMLLILCWTGWVYVDQHRLLRAT</sequence>
<dbReference type="EMBL" id="VFIA01000011">
    <property type="protein sequence ID" value="MBC3791760.1"/>
    <property type="molecule type" value="Genomic_DNA"/>
</dbReference>
<keyword evidence="1" id="KW-0812">Transmembrane</keyword>
<comment type="caution">
    <text evidence="2">The sequence shown here is derived from an EMBL/GenBank/DDBJ whole genome shotgun (WGS) entry which is preliminary data.</text>
</comment>
<feature type="transmembrane region" description="Helical" evidence="1">
    <location>
        <begin position="163"/>
        <end position="185"/>
    </location>
</feature>
<reference evidence="2 3" key="1">
    <citation type="submission" date="2019-06" db="EMBL/GenBank/DDBJ databases">
        <title>Spirosoma utsteinense sp. nov. isolated from Antarctic ice-free soils.</title>
        <authorList>
            <person name="Tahon G."/>
        </authorList>
    </citation>
    <scope>NUCLEOTIDE SEQUENCE [LARGE SCALE GENOMIC DNA]</scope>
    <source>
        <strain evidence="2 3">LMG 31447</strain>
    </source>
</reference>
<keyword evidence="1" id="KW-0472">Membrane</keyword>
<dbReference type="Proteomes" id="UP000700732">
    <property type="component" value="Unassembled WGS sequence"/>
</dbReference>
<evidence type="ECO:0000256" key="1">
    <source>
        <dbReference type="SAM" id="Phobius"/>
    </source>
</evidence>
<organism evidence="2 3">
    <name type="scientific">Spirosoma utsteinense</name>
    <dbReference type="NCBI Taxonomy" id="2585773"/>
    <lineage>
        <taxon>Bacteria</taxon>
        <taxon>Pseudomonadati</taxon>
        <taxon>Bacteroidota</taxon>
        <taxon>Cytophagia</taxon>
        <taxon>Cytophagales</taxon>
        <taxon>Cytophagaceae</taxon>
        <taxon>Spirosoma</taxon>
    </lineage>
</organism>
<proteinExistence type="predicted"/>
<keyword evidence="1" id="KW-1133">Transmembrane helix</keyword>
<name>A0ABR6W5E1_9BACT</name>
<feature type="transmembrane region" description="Helical" evidence="1">
    <location>
        <begin position="17"/>
        <end position="35"/>
    </location>
</feature>
<gene>
    <name evidence="2" type="ORF">FH603_2268</name>
</gene>
<keyword evidence="3" id="KW-1185">Reference proteome</keyword>